<evidence type="ECO:0000313" key="1">
    <source>
        <dbReference type="EMBL" id="GFX95416.1"/>
    </source>
</evidence>
<proteinExistence type="predicted"/>
<accession>A0A8X6UWH3</accession>
<sequence length="76" mass="8634">MSNNTGVICLIDSCGRGSLVVKVTDSWPTCRAFESRTAEDPLRREAMHLNDRLIGWIHDETVTQEKFIPHLSSEDF</sequence>
<dbReference type="AlphaFoldDB" id="A0A8X6UWH3"/>
<name>A0A8X6UWH3_TRICX</name>
<gene>
    <name evidence="1" type="ORF">TNCV_3684681</name>
</gene>
<comment type="caution">
    <text evidence="1">The sequence shown here is derived from an EMBL/GenBank/DDBJ whole genome shotgun (WGS) entry which is preliminary data.</text>
</comment>
<evidence type="ECO:0000313" key="2">
    <source>
        <dbReference type="Proteomes" id="UP000887159"/>
    </source>
</evidence>
<protein>
    <submittedName>
        <fullName evidence="1">Uncharacterized protein</fullName>
    </submittedName>
</protein>
<keyword evidence="2" id="KW-1185">Reference proteome</keyword>
<organism evidence="1 2">
    <name type="scientific">Trichonephila clavipes</name>
    <name type="common">Golden silk orbweaver</name>
    <name type="synonym">Nephila clavipes</name>
    <dbReference type="NCBI Taxonomy" id="2585209"/>
    <lineage>
        <taxon>Eukaryota</taxon>
        <taxon>Metazoa</taxon>
        <taxon>Ecdysozoa</taxon>
        <taxon>Arthropoda</taxon>
        <taxon>Chelicerata</taxon>
        <taxon>Arachnida</taxon>
        <taxon>Araneae</taxon>
        <taxon>Araneomorphae</taxon>
        <taxon>Entelegynae</taxon>
        <taxon>Araneoidea</taxon>
        <taxon>Nephilidae</taxon>
        <taxon>Trichonephila</taxon>
    </lineage>
</organism>
<reference evidence="1" key="1">
    <citation type="submission" date="2020-08" db="EMBL/GenBank/DDBJ databases">
        <title>Multicomponent nature underlies the extraordinary mechanical properties of spider dragline silk.</title>
        <authorList>
            <person name="Kono N."/>
            <person name="Nakamura H."/>
            <person name="Mori M."/>
            <person name="Yoshida Y."/>
            <person name="Ohtoshi R."/>
            <person name="Malay A.D."/>
            <person name="Moran D.A.P."/>
            <person name="Tomita M."/>
            <person name="Numata K."/>
            <person name="Arakawa K."/>
        </authorList>
    </citation>
    <scope>NUCLEOTIDE SEQUENCE</scope>
</reference>
<dbReference type="EMBL" id="BMAU01021186">
    <property type="protein sequence ID" value="GFX95416.1"/>
    <property type="molecule type" value="Genomic_DNA"/>
</dbReference>
<dbReference type="Proteomes" id="UP000887159">
    <property type="component" value="Unassembled WGS sequence"/>
</dbReference>